<keyword evidence="4" id="KW-1185">Reference proteome</keyword>
<dbReference type="Proteomes" id="UP000677054">
    <property type="component" value="Unassembled WGS sequence"/>
</dbReference>
<dbReference type="EMBL" id="CAJPEV010002693">
    <property type="protein sequence ID" value="CAG0897772.1"/>
    <property type="molecule type" value="Genomic_DNA"/>
</dbReference>
<evidence type="ECO:0000256" key="2">
    <source>
        <dbReference type="SAM" id="Phobius"/>
    </source>
</evidence>
<name>A0A7R9A9X3_9CRUS</name>
<gene>
    <name evidence="3" type="ORF">DSTB1V02_LOCUS9953</name>
</gene>
<evidence type="ECO:0000313" key="3">
    <source>
        <dbReference type="EMBL" id="CAD7250171.1"/>
    </source>
</evidence>
<accession>A0A7R9A9X3</accession>
<evidence type="ECO:0000313" key="4">
    <source>
        <dbReference type="Proteomes" id="UP000677054"/>
    </source>
</evidence>
<reference evidence="3" key="1">
    <citation type="submission" date="2020-11" db="EMBL/GenBank/DDBJ databases">
        <authorList>
            <person name="Tran Van P."/>
        </authorList>
    </citation>
    <scope>NUCLEOTIDE SEQUENCE</scope>
</reference>
<evidence type="ECO:0000256" key="1">
    <source>
        <dbReference type="SAM" id="MobiDB-lite"/>
    </source>
</evidence>
<sequence length="124" mass="14176">VPAEEADIYGVAHIYATLVPCFHVQTDQSEEDEDSRSLQKRNGSDRQRQRRAFRSSEHEKTEEKLKIQLGETAVLQEKADRIEKKADDTSYMMQQVYKILSGKNGVIAVLVVLFAISVAINYFR</sequence>
<dbReference type="EMBL" id="LR902210">
    <property type="protein sequence ID" value="CAD7250171.1"/>
    <property type="molecule type" value="Genomic_DNA"/>
</dbReference>
<keyword evidence="2" id="KW-0472">Membrane</keyword>
<feature type="compositionally biased region" description="Basic and acidic residues" evidence="1">
    <location>
        <begin position="54"/>
        <end position="64"/>
    </location>
</feature>
<organism evidence="3">
    <name type="scientific">Darwinula stevensoni</name>
    <dbReference type="NCBI Taxonomy" id="69355"/>
    <lineage>
        <taxon>Eukaryota</taxon>
        <taxon>Metazoa</taxon>
        <taxon>Ecdysozoa</taxon>
        <taxon>Arthropoda</taxon>
        <taxon>Crustacea</taxon>
        <taxon>Oligostraca</taxon>
        <taxon>Ostracoda</taxon>
        <taxon>Podocopa</taxon>
        <taxon>Podocopida</taxon>
        <taxon>Darwinulocopina</taxon>
        <taxon>Darwinuloidea</taxon>
        <taxon>Darwinulidae</taxon>
        <taxon>Darwinula</taxon>
    </lineage>
</organism>
<keyword evidence="2" id="KW-1133">Transmembrane helix</keyword>
<protein>
    <submittedName>
        <fullName evidence="3">Uncharacterized protein</fullName>
    </submittedName>
</protein>
<feature type="transmembrane region" description="Helical" evidence="2">
    <location>
        <begin position="105"/>
        <end position="123"/>
    </location>
</feature>
<proteinExistence type="predicted"/>
<dbReference type="AlphaFoldDB" id="A0A7R9A9X3"/>
<feature type="region of interest" description="Disordered" evidence="1">
    <location>
        <begin position="26"/>
        <end position="64"/>
    </location>
</feature>
<keyword evidence="2" id="KW-0812">Transmembrane</keyword>
<feature type="non-terminal residue" evidence="3">
    <location>
        <position position="124"/>
    </location>
</feature>